<evidence type="ECO:0000313" key="2">
    <source>
        <dbReference type="Proteomes" id="UP001163223"/>
    </source>
</evidence>
<organism evidence="1 2">
    <name type="scientific">Antarcticirhabdus aurantiaca</name>
    <dbReference type="NCBI Taxonomy" id="2606717"/>
    <lineage>
        <taxon>Bacteria</taxon>
        <taxon>Pseudomonadati</taxon>
        <taxon>Pseudomonadota</taxon>
        <taxon>Alphaproteobacteria</taxon>
        <taxon>Hyphomicrobiales</taxon>
        <taxon>Aurantimonadaceae</taxon>
        <taxon>Antarcticirhabdus</taxon>
    </lineage>
</organism>
<dbReference type="EMBL" id="CP113520">
    <property type="protein sequence ID" value="WAJ27549.1"/>
    <property type="molecule type" value="Genomic_DNA"/>
</dbReference>
<name>A0ACD4NL17_9HYPH</name>
<keyword evidence="2" id="KW-1185">Reference proteome</keyword>
<sequence length="120" mass="12244">MAVKKQSGAVPTEGETVVKESGGADTAPATQTSSEAAENEGDKPADIPAATEFEASGAPHQIVPDVDPSHPAVDDNPRAHTTVDQNRIDFNDPTISGAEAVAKALNEQGVQTKTPGEAEG</sequence>
<protein>
    <submittedName>
        <fullName evidence="1">Uncharacterized protein</fullName>
    </submittedName>
</protein>
<evidence type="ECO:0000313" key="1">
    <source>
        <dbReference type="EMBL" id="WAJ27549.1"/>
    </source>
</evidence>
<accession>A0ACD4NL17</accession>
<dbReference type="Proteomes" id="UP001163223">
    <property type="component" value="Chromosome"/>
</dbReference>
<proteinExistence type="predicted"/>
<reference evidence="1" key="1">
    <citation type="submission" date="2022-11" db="EMBL/GenBank/DDBJ databases">
        <title>beta-Carotene-producing bacterium, Jeongeuplla avenae sp. nov., alleviates the salt stress of Arabidopsis seedlings.</title>
        <authorList>
            <person name="Jiang L."/>
            <person name="Lee J."/>
        </authorList>
    </citation>
    <scope>NUCLEOTIDE SEQUENCE</scope>
    <source>
        <strain evidence="1">DY_R2A_6</strain>
    </source>
</reference>
<gene>
    <name evidence="1" type="ORF">OXU80_22310</name>
</gene>